<dbReference type="OrthoDB" id="9807293at2"/>
<accession>A0A109RCX3</accession>
<dbReference type="Pfam" id="PF00230">
    <property type="entry name" value="MIP"/>
    <property type="match status" value="1"/>
</dbReference>
<evidence type="ECO:0000256" key="6">
    <source>
        <dbReference type="ARBA" id="ARBA00023136"/>
    </source>
</evidence>
<dbReference type="InterPro" id="IPR023271">
    <property type="entry name" value="Aquaporin-like"/>
</dbReference>
<evidence type="ECO:0000256" key="1">
    <source>
        <dbReference type="ARBA" id="ARBA00004141"/>
    </source>
</evidence>
<feature type="transmembrane region" description="Helical" evidence="8">
    <location>
        <begin position="6"/>
        <end position="26"/>
    </location>
</feature>
<dbReference type="RefSeq" id="WP_067972219.1">
    <property type="nucleotide sequence ID" value="NZ_CAJHKN010000005.1"/>
</dbReference>
<gene>
    <name evidence="9" type="ORF">AWM72_01700</name>
    <name evidence="10" type="ORF">CYJ28_07400</name>
</gene>
<dbReference type="InterPro" id="IPR022357">
    <property type="entry name" value="MIP_CS"/>
</dbReference>
<dbReference type="PRINTS" id="PR00783">
    <property type="entry name" value="MINTRINSICP"/>
</dbReference>
<evidence type="ECO:0000256" key="8">
    <source>
        <dbReference type="SAM" id="Phobius"/>
    </source>
</evidence>
<dbReference type="KEGG" id="asan:AWM72_01700"/>
<evidence type="ECO:0000256" key="2">
    <source>
        <dbReference type="ARBA" id="ARBA00006175"/>
    </source>
</evidence>
<sequence length="236" mass="24369">MPTDVLGEFLGTAFLVLLGDGVVANVSLDRTKGKDAGWLTITLGWGLAVAIAAYATGHMGPAHLNPAVSLAFALRGAISWGTFLAYVLAQVLGAVLGAACVWLLYRPHYARTEDPDTILGTFATAPAIDSPLDNVIAEVIGTFILAYGILAFANTEMAPGLSTAVVSALIVSIGVSLGGPTGYAINPARDFGPRLAHSFLPIPHKGSSQWSYAWVPILGPMLGGFLAAGLDVLINA</sequence>
<dbReference type="EMBL" id="PKGY01000003">
    <property type="protein sequence ID" value="PKZ21720.1"/>
    <property type="molecule type" value="Genomic_DNA"/>
</dbReference>
<dbReference type="Gene3D" id="1.20.1080.10">
    <property type="entry name" value="Glycerol uptake facilitator protein"/>
    <property type="match status" value="1"/>
</dbReference>
<comment type="similarity">
    <text evidence="2 7">Belongs to the MIP/aquaporin (TC 1.A.8) family.</text>
</comment>
<evidence type="ECO:0000313" key="9">
    <source>
        <dbReference type="EMBL" id="AMB93551.1"/>
    </source>
</evidence>
<reference evidence="11" key="2">
    <citation type="submission" date="2016-01" db="EMBL/GenBank/DDBJ databases">
        <title>Six Aerococcus type strain genome sequencing and assembly using PacBio and Illumina Hiseq.</title>
        <authorList>
            <person name="Carkaci D."/>
            <person name="Dargis R."/>
            <person name="Nielsen X.C."/>
            <person name="Skovgaard O."/>
            <person name="Fuursted K."/>
            <person name="Christensen J.J."/>
        </authorList>
    </citation>
    <scope>NUCLEOTIDE SEQUENCE [LARGE SCALE GENOMIC DNA]</scope>
    <source>
        <strain evidence="11">CCUG43001</strain>
    </source>
</reference>
<proteinExistence type="inferred from homology"/>
<evidence type="ECO:0000256" key="3">
    <source>
        <dbReference type="ARBA" id="ARBA00022448"/>
    </source>
</evidence>
<comment type="subcellular location">
    <subcellularLocation>
        <location evidence="1">Membrane</location>
        <topology evidence="1">Multi-pass membrane protein</topology>
    </subcellularLocation>
</comment>
<dbReference type="PROSITE" id="PS00221">
    <property type="entry name" value="MIP"/>
    <property type="match status" value="1"/>
</dbReference>
<organism evidence="9 11">
    <name type="scientific">Aerococcus sanguinicola</name>
    <dbReference type="NCBI Taxonomy" id="119206"/>
    <lineage>
        <taxon>Bacteria</taxon>
        <taxon>Bacillati</taxon>
        <taxon>Bacillota</taxon>
        <taxon>Bacilli</taxon>
        <taxon>Lactobacillales</taxon>
        <taxon>Aerococcaceae</taxon>
        <taxon>Aerococcus</taxon>
    </lineage>
</organism>
<dbReference type="Proteomes" id="UP000234239">
    <property type="component" value="Unassembled WGS sequence"/>
</dbReference>
<evidence type="ECO:0000313" key="10">
    <source>
        <dbReference type="EMBL" id="PKZ21720.1"/>
    </source>
</evidence>
<dbReference type="AlphaFoldDB" id="A0A109RCX3"/>
<feature type="transmembrane region" description="Helical" evidence="8">
    <location>
        <begin position="212"/>
        <end position="234"/>
    </location>
</feature>
<dbReference type="PANTHER" id="PTHR43829:SF9">
    <property type="entry name" value="AQUAPORIN-9"/>
    <property type="match status" value="1"/>
</dbReference>
<feature type="transmembrane region" description="Helical" evidence="8">
    <location>
        <begin position="165"/>
        <end position="185"/>
    </location>
</feature>
<dbReference type="EMBL" id="CP014160">
    <property type="protein sequence ID" value="AMB93551.1"/>
    <property type="molecule type" value="Genomic_DNA"/>
</dbReference>
<dbReference type="InterPro" id="IPR000425">
    <property type="entry name" value="MIP"/>
</dbReference>
<dbReference type="GO" id="GO:0015254">
    <property type="term" value="F:glycerol channel activity"/>
    <property type="evidence" value="ECO:0007669"/>
    <property type="project" value="TreeGrafter"/>
</dbReference>
<evidence type="ECO:0000256" key="5">
    <source>
        <dbReference type="ARBA" id="ARBA00022989"/>
    </source>
</evidence>
<protein>
    <submittedName>
        <fullName evidence="9 10">Aquaporin</fullName>
    </submittedName>
</protein>
<evidence type="ECO:0000313" key="12">
    <source>
        <dbReference type="Proteomes" id="UP000234239"/>
    </source>
</evidence>
<dbReference type="GO" id="GO:0005886">
    <property type="term" value="C:plasma membrane"/>
    <property type="evidence" value="ECO:0007669"/>
    <property type="project" value="TreeGrafter"/>
</dbReference>
<dbReference type="Proteomes" id="UP000069912">
    <property type="component" value="Chromosome"/>
</dbReference>
<evidence type="ECO:0000256" key="4">
    <source>
        <dbReference type="ARBA" id="ARBA00022692"/>
    </source>
</evidence>
<feature type="transmembrane region" description="Helical" evidence="8">
    <location>
        <begin position="77"/>
        <end position="105"/>
    </location>
</feature>
<feature type="transmembrane region" description="Helical" evidence="8">
    <location>
        <begin position="38"/>
        <end position="57"/>
    </location>
</feature>
<name>A0A109RCX3_9LACT</name>
<reference evidence="9 11" key="1">
    <citation type="journal article" date="2016" name="Genome Announc.">
        <title>Complete Genome Sequences of Aerococcus christensenii CCUG 28831T, Aerococcus sanguinicola CCUG 43001T, Aerococcus urinae CCUG 36881T, Aerococcus urinaeequi CCUG 28094T, Aerococcus urinaehominis CCUG 42038 BT, and Aerococcus viridans CCUG 4311T.</title>
        <authorList>
            <person name="Carkaci D."/>
            <person name="Dargis R."/>
            <person name="Nielsen X.C."/>
            <person name="Skovgaard O."/>
            <person name="Fuursted K."/>
            <person name="Christensen J.J."/>
        </authorList>
    </citation>
    <scope>NUCLEOTIDE SEQUENCE [LARGE SCALE GENOMIC DNA]</scope>
    <source>
        <strain evidence="9 11">CCUG43001</strain>
    </source>
</reference>
<keyword evidence="4 7" id="KW-0812">Transmembrane</keyword>
<keyword evidence="6 8" id="KW-0472">Membrane</keyword>
<dbReference type="GeneID" id="92902786"/>
<dbReference type="SUPFAM" id="SSF81338">
    <property type="entry name" value="Aquaporin-like"/>
    <property type="match status" value="1"/>
</dbReference>
<evidence type="ECO:0000313" key="11">
    <source>
        <dbReference type="Proteomes" id="UP000069912"/>
    </source>
</evidence>
<evidence type="ECO:0000256" key="7">
    <source>
        <dbReference type="RuleBase" id="RU000477"/>
    </source>
</evidence>
<dbReference type="InterPro" id="IPR050363">
    <property type="entry name" value="MIP/Aquaporin"/>
</dbReference>
<keyword evidence="3 7" id="KW-0813">Transport</keyword>
<keyword evidence="5 8" id="KW-1133">Transmembrane helix</keyword>
<feature type="transmembrane region" description="Helical" evidence="8">
    <location>
        <begin position="135"/>
        <end position="153"/>
    </location>
</feature>
<dbReference type="PANTHER" id="PTHR43829">
    <property type="entry name" value="AQUAPORIN OR AQUAGLYCEROPORIN RELATED"/>
    <property type="match status" value="1"/>
</dbReference>
<dbReference type="NCBIfam" id="TIGR00861">
    <property type="entry name" value="MIP"/>
    <property type="match status" value="1"/>
</dbReference>
<reference evidence="10 12" key="3">
    <citation type="submission" date="2017-12" db="EMBL/GenBank/DDBJ databases">
        <title>Phylogenetic diversity of female urinary microbiome.</title>
        <authorList>
            <person name="Thomas-White K."/>
            <person name="Wolfe A.J."/>
        </authorList>
    </citation>
    <scope>NUCLEOTIDE SEQUENCE [LARGE SCALE GENOMIC DNA]</scope>
    <source>
        <strain evidence="10 12">UMB0139</strain>
    </source>
</reference>
<keyword evidence="11" id="KW-1185">Reference proteome</keyword>